<keyword evidence="3" id="KW-1003">Cell membrane</keyword>
<dbReference type="PANTHER" id="PTHR11795:SF450">
    <property type="entry name" value="ABC TRANSPORTER PERMEASE PROTEIN"/>
    <property type="match status" value="1"/>
</dbReference>
<evidence type="ECO:0000256" key="2">
    <source>
        <dbReference type="ARBA" id="ARBA00022448"/>
    </source>
</evidence>
<feature type="transmembrane region" description="Helical" evidence="9">
    <location>
        <begin position="194"/>
        <end position="215"/>
    </location>
</feature>
<feature type="transmembrane region" description="Helical" evidence="9">
    <location>
        <begin position="6"/>
        <end position="31"/>
    </location>
</feature>
<evidence type="ECO:0000313" key="10">
    <source>
        <dbReference type="EMBL" id="MBL6459439.1"/>
    </source>
</evidence>
<organism evidence="10 11">
    <name type="scientific">Belnapia mucosa</name>
    <dbReference type="NCBI Taxonomy" id="2804532"/>
    <lineage>
        <taxon>Bacteria</taxon>
        <taxon>Pseudomonadati</taxon>
        <taxon>Pseudomonadota</taxon>
        <taxon>Alphaproteobacteria</taxon>
        <taxon>Acetobacterales</taxon>
        <taxon>Roseomonadaceae</taxon>
        <taxon>Belnapia</taxon>
    </lineage>
</organism>
<dbReference type="EMBL" id="JAEUXJ010000040">
    <property type="protein sequence ID" value="MBL6459439.1"/>
    <property type="molecule type" value="Genomic_DNA"/>
</dbReference>
<evidence type="ECO:0000256" key="5">
    <source>
        <dbReference type="ARBA" id="ARBA00022970"/>
    </source>
</evidence>
<keyword evidence="2" id="KW-0813">Transport</keyword>
<dbReference type="Proteomes" id="UP000606490">
    <property type="component" value="Unassembled WGS sequence"/>
</dbReference>
<evidence type="ECO:0000256" key="6">
    <source>
        <dbReference type="ARBA" id="ARBA00022989"/>
    </source>
</evidence>
<dbReference type="InterPro" id="IPR001851">
    <property type="entry name" value="ABC_transp_permease"/>
</dbReference>
<sequence>MTFTLLIQSILAGLTNGFVYGLIGLGIAVAFRGARIINAMQGDVALIGAVMAYSASVSFGLPMPVGFVIGVVAGGLTGFLVDRLMIRPTLKRRGSEDSLLLVTLGGAFAVSAAVLLYFGRDSYPIPGIGGNDIVDVFDASMRVHAIWLIVISLAVVAALRWFYAKTLVGQALLAASIDPEGALTLGINVGRMRALTFGLGGLVGGLAGVLVAPLINIQYEMGLLLTLKGFAAAILGGLSSPFGAIFGGVLLGLVESLAVVTISSGYKDVVSMTLLIAIMIVLPQGLFGRRGRLGG</sequence>
<evidence type="ECO:0000256" key="1">
    <source>
        <dbReference type="ARBA" id="ARBA00004651"/>
    </source>
</evidence>
<reference evidence="10 11" key="1">
    <citation type="submission" date="2021-01" db="EMBL/GenBank/DDBJ databases">
        <title>Belnapia mucosa sp. nov. and Belnapia arida sp. nov., isolated from the Tabernas Desert (Almeria, Spain).</title>
        <authorList>
            <person name="Molina-Menor E."/>
            <person name="Vidal-Verdu A."/>
            <person name="Calonge A."/>
            <person name="Satari L."/>
            <person name="Pereto Magraner J."/>
            <person name="Porcar Miralles M."/>
        </authorList>
    </citation>
    <scope>NUCLEOTIDE SEQUENCE [LARGE SCALE GENOMIC DNA]</scope>
    <source>
        <strain evidence="10 11">T6</strain>
    </source>
</reference>
<feature type="transmembrane region" description="Helical" evidence="9">
    <location>
        <begin position="98"/>
        <end position="118"/>
    </location>
</feature>
<gene>
    <name evidence="10" type="ORF">JMJ55_29425</name>
</gene>
<keyword evidence="5" id="KW-0029">Amino-acid transport</keyword>
<comment type="subcellular location">
    <subcellularLocation>
        <location evidence="1">Cell membrane</location>
        <topology evidence="1">Multi-pass membrane protein</topology>
    </subcellularLocation>
</comment>
<accession>A0ABS1VFB6</accession>
<dbReference type="CDD" id="cd06582">
    <property type="entry name" value="TM_PBP1_LivH_like"/>
    <property type="match status" value="1"/>
</dbReference>
<keyword evidence="11" id="KW-1185">Reference proteome</keyword>
<dbReference type="InterPro" id="IPR052157">
    <property type="entry name" value="BCAA_transport_permease"/>
</dbReference>
<protein>
    <submittedName>
        <fullName evidence="10">Branched-chain amino acid ABC transporter permease</fullName>
    </submittedName>
</protein>
<evidence type="ECO:0000313" key="11">
    <source>
        <dbReference type="Proteomes" id="UP000606490"/>
    </source>
</evidence>
<dbReference type="RefSeq" id="WP_202829173.1">
    <property type="nucleotide sequence ID" value="NZ_JAEUXJ010000040.1"/>
</dbReference>
<evidence type="ECO:0000256" key="3">
    <source>
        <dbReference type="ARBA" id="ARBA00022475"/>
    </source>
</evidence>
<dbReference type="Pfam" id="PF02653">
    <property type="entry name" value="BPD_transp_2"/>
    <property type="match status" value="1"/>
</dbReference>
<proteinExistence type="inferred from homology"/>
<keyword evidence="7 9" id="KW-0472">Membrane</keyword>
<feature type="transmembrane region" description="Helical" evidence="9">
    <location>
        <begin position="269"/>
        <end position="287"/>
    </location>
</feature>
<evidence type="ECO:0000256" key="4">
    <source>
        <dbReference type="ARBA" id="ARBA00022692"/>
    </source>
</evidence>
<evidence type="ECO:0000256" key="8">
    <source>
        <dbReference type="ARBA" id="ARBA00037998"/>
    </source>
</evidence>
<feature type="transmembrane region" description="Helical" evidence="9">
    <location>
        <begin position="145"/>
        <end position="163"/>
    </location>
</feature>
<keyword evidence="6 9" id="KW-1133">Transmembrane helix</keyword>
<name>A0ABS1VFB6_9PROT</name>
<evidence type="ECO:0000256" key="9">
    <source>
        <dbReference type="SAM" id="Phobius"/>
    </source>
</evidence>
<evidence type="ECO:0000256" key="7">
    <source>
        <dbReference type="ARBA" id="ARBA00023136"/>
    </source>
</evidence>
<comment type="similarity">
    <text evidence="8">Belongs to the binding-protein-dependent transport system permease family. LivHM subfamily.</text>
</comment>
<feature type="transmembrane region" description="Helical" evidence="9">
    <location>
        <begin position="67"/>
        <end position="86"/>
    </location>
</feature>
<comment type="caution">
    <text evidence="10">The sequence shown here is derived from an EMBL/GenBank/DDBJ whole genome shotgun (WGS) entry which is preliminary data.</text>
</comment>
<dbReference type="PANTHER" id="PTHR11795">
    <property type="entry name" value="BRANCHED-CHAIN AMINO ACID TRANSPORT SYSTEM PERMEASE PROTEIN LIVH"/>
    <property type="match status" value="1"/>
</dbReference>
<keyword evidence="4 9" id="KW-0812">Transmembrane</keyword>